<feature type="non-terminal residue" evidence="1">
    <location>
        <position position="1"/>
    </location>
</feature>
<dbReference type="AlphaFoldDB" id="A0AAV7R6J5"/>
<dbReference type="Proteomes" id="UP001066276">
    <property type="component" value="Chromosome 5"/>
</dbReference>
<feature type="non-terminal residue" evidence="1">
    <location>
        <position position="53"/>
    </location>
</feature>
<organism evidence="1 2">
    <name type="scientific">Pleurodeles waltl</name>
    <name type="common">Iberian ribbed newt</name>
    <dbReference type="NCBI Taxonomy" id="8319"/>
    <lineage>
        <taxon>Eukaryota</taxon>
        <taxon>Metazoa</taxon>
        <taxon>Chordata</taxon>
        <taxon>Craniata</taxon>
        <taxon>Vertebrata</taxon>
        <taxon>Euteleostomi</taxon>
        <taxon>Amphibia</taxon>
        <taxon>Batrachia</taxon>
        <taxon>Caudata</taxon>
        <taxon>Salamandroidea</taxon>
        <taxon>Salamandridae</taxon>
        <taxon>Pleurodelinae</taxon>
        <taxon>Pleurodeles</taxon>
    </lineage>
</organism>
<evidence type="ECO:0000313" key="2">
    <source>
        <dbReference type="Proteomes" id="UP001066276"/>
    </source>
</evidence>
<dbReference type="EMBL" id="JANPWB010000009">
    <property type="protein sequence ID" value="KAJ1147765.1"/>
    <property type="molecule type" value="Genomic_DNA"/>
</dbReference>
<keyword evidence="2" id="KW-1185">Reference proteome</keyword>
<evidence type="ECO:0000313" key="1">
    <source>
        <dbReference type="EMBL" id="KAJ1147765.1"/>
    </source>
</evidence>
<proteinExistence type="predicted"/>
<accession>A0AAV7R6J5</accession>
<sequence>LNGSFKSGASKILSGWQMQCLASVIKDDANMSGGGEQVDILPVSYVVKDRWKV</sequence>
<comment type="caution">
    <text evidence="1">The sequence shown here is derived from an EMBL/GenBank/DDBJ whole genome shotgun (WGS) entry which is preliminary data.</text>
</comment>
<name>A0AAV7R6J5_PLEWA</name>
<reference evidence="1" key="1">
    <citation type="journal article" date="2022" name="bioRxiv">
        <title>Sequencing and chromosome-scale assembly of the giantPleurodeles waltlgenome.</title>
        <authorList>
            <person name="Brown T."/>
            <person name="Elewa A."/>
            <person name="Iarovenko S."/>
            <person name="Subramanian E."/>
            <person name="Araus A.J."/>
            <person name="Petzold A."/>
            <person name="Susuki M."/>
            <person name="Suzuki K.-i.T."/>
            <person name="Hayashi T."/>
            <person name="Toyoda A."/>
            <person name="Oliveira C."/>
            <person name="Osipova E."/>
            <person name="Leigh N.D."/>
            <person name="Simon A."/>
            <person name="Yun M.H."/>
        </authorList>
    </citation>
    <scope>NUCLEOTIDE SEQUENCE</scope>
    <source>
        <strain evidence="1">20211129_DDA</strain>
        <tissue evidence="1">Liver</tissue>
    </source>
</reference>
<protein>
    <submittedName>
        <fullName evidence="1">Uncharacterized protein</fullName>
    </submittedName>
</protein>
<gene>
    <name evidence="1" type="ORF">NDU88_000624</name>
</gene>